<evidence type="ECO:0008006" key="3">
    <source>
        <dbReference type="Google" id="ProtNLM"/>
    </source>
</evidence>
<protein>
    <recommendedName>
        <fullName evidence="3">F-box domain-containing protein</fullName>
    </recommendedName>
</protein>
<dbReference type="InterPro" id="IPR011047">
    <property type="entry name" value="Quinoprotein_ADH-like_sf"/>
</dbReference>
<gene>
    <name evidence="1" type="ORF">THASP1DRAFT_23689</name>
</gene>
<dbReference type="Proteomes" id="UP000271241">
    <property type="component" value="Unassembled WGS sequence"/>
</dbReference>
<dbReference type="OrthoDB" id="5589720at2759"/>
<dbReference type="InterPro" id="IPR036047">
    <property type="entry name" value="F-box-like_dom_sf"/>
</dbReference>
<sequence>MARHALRPTGSLPIANRWQALPLEVGEMIVAALDVWSAEALERCSRALHLLVTGNERLWQRAYANAYPHDLVHEDDRAWVDVCRAQLAALEARPVWLRIYGRRARLDRWWRDGHDARLAVRMSRSLPLRRPADVKMHTRPDWALISNGRKTCLIGRASAAGPRKLWWLESRSAPHAIKGHDSSTAVAATASIAAGARIDDVDMESTMKVRTVELSDRYAAVRVSSLHGNHGLLRVWRTSDRQCILSQAVRGFSHELELRNRWLCYFEDKGEKENGRDRIVVVDLESTPWPRSYRLTSPDFAAEGHLQRASDTSAEFFHAYYSGQKYRWRIYQLTVGSSGKMVRDDLFPPTRIYPGHATAQRVEANDDQVLVYGRGDHRFGCTAWMSVMQLSSNRLLWERDVGYTPADGIGAVQIGGGRLIWPFGHQSVKVLDLRDGALQHYVDFGGQRLSSLLLLPVIGSLLLVGVIAGESDAAATDVKKTSNDWCLMMDADTGELIRGPRMAHTHVSRRSAFAVSALGLTKWDGKQLEDTMLRGT</sequence>
<dbReference type="EMBL" id="KZ992618">
    <property type="protein sequence ID" value="RKP08274.1"/>
    <property type="molecule type" value="Genomic_DNA"/>
</dbReference>
<name>A0A4P9XQF6_9FUNG</name>
<dbReference type="SUPFAM" id="SSF81383">
    <property type="entry name" value="F-box domain"/>
    <property type="match status" value="1"/>
</dbReference>
<dbReference type="AlphaFoldDB" id="A0A4P9XQF6"/>
<evidence type="ECO:0000313" key="1">
    <source>
        <dbReference type="EMBL" id="RKP08274.1"/>
    </source>
</evidence>
<proteinExistence type="predicted"/>
<dbReference type="SUPFAM" id="SSF50998">
    <property type="entry name" value="Quinoprotein alcohol dehydrogenase-like"/>
    <property type="match status" value="1"/>
</dbReference>
<keyword evidence="2" id="KW-1185">Reference proteome</keyword>
<accession>A0A4P9XQF6</accession>
<organism evidence="1 2">
    <name type="scientific">Thamnocephalis sphaerospora</name>
    <dbReference type="NCBI Taxonomy" id="78915"/>
    <lineage>
        <taxon>Eukaryota</taxon>
        <taxon>Fungi</taxon>
        <taxon>Fungi incertae sedis</taxon>
        <taxon>Zoopagomycota</taxon>
        <taxon>Zoopagomycotina</taxon>
        <taxon>Zoopagomycetes</taxon>
        <taxon>Zoopagales</taxon>
        <taxon>Sigmoideomycetaceae</taxon>
        <taxon>Thamnocephalis</taxon>
    </lineage>
</organism>
<reference evidence="2" key="1">
    <citation type="journal article" date="2018" name="Nat. Microbiol.">
        <title>Leveraging single-cell genomics to expand the fungal tree of life.</title>
        <authorList>
            <person name="Ahrendt S.R."/>
            <person name="Quandt C.A."/>
            <person name="Ciobanu D."/>
            <person name="Clum A."/>
            <person name="Salamov A."/>
            <person name="Andreopoulos B."/>
            <person name="Cheng J.F."/>
            <person name="Woyke T."/>
            <person name="Pelin A."/>
            <person name="Henrissat B."/>
            <person name="Reynolds N.K."/>
            <person name="Benny G.L."/>
            <person name="Smith M.E."/>
            <person name="James T.Y."/>
            <person name="Grigoriev I.V."/>
        </authorList>
    </citation>
    <scope>NUCLEOTIDE SEQUENCE [LARGE SCALE GENOMIC DNA]</scope>
    <source>
        <strain evidence="2">RSA 1356</strain>
    </source>
</reference>
<evidence type="ECO:0000313" key="2">
    <source>
        <dbReference type="Proteomes" id="UP000271241"/>
    </source>
</evidence>